<name>A0ABU8RSJ6_9SPHN</name>
<dbReference type="Gene3D" id="3.30.70.100">
    <property type="match status" value="1"/>
</dbReference>
<evidence type="ECO:0000259" key="1">
    <source>
        <dbReference type="PROSITE" id="PS51502"/>
    </source>
</evidence>
<keyword evidence="3" id="KW-1185">Reference proteome</keyword>
<evidence type="ECO:0000313" key="3">
    <source>
        <dbReference type="Proteomes" id="UP001361239"/>
    </source>
</evidence>
<comment type="caution">
    <text evidence="2">The sequence shown here is derived from an EMBL/GenBank/DDBJ whole genome shotgun (WGS) entry which is preliminary data.</text>
</comment>
<sequence>MITHAVFFRLKNPDSIEDRDTLIAGVRGLAAIETVRSLVVGVPAPTGDREVVDTSYGVSEILTFDSVEDEGIYQVHPLHQKFIAEHEHLWSKVTVYDVTHS</sequence>
<protein>
    <submittedName>
        <fullName evidence="2">Dabb family protein</fullName>
    </submittedName>
</protein>
<gene>
    <name evidence="2" type="ORF">WG901_05380</name>
</gene>
<reference evidence="2 3" key="1">
    <citation type="submission" date="2024-03" db="EMBL/GenBank/DDBJ databases">
        <authorList>
            <person name="Jo J.-H."/>
        </authorList>
    </citation>
    <scope>NUCLEOTIDE SEQUENCE [LARGE SCALE GENOMIC DNA]</scope>
    <source>
        <strain evidence="2 3">PS1R-30</strain>
    </source>
</reference>
<dbReference type="InterPro" id="IPR013097">
    <property type="entry name" value="Dabb"/>
</dbReference>
<dbReference type="Proteomes" id="UP001361239">
    <property type="component" value="Unassembled WGS sequence"/>
</dbReference>
<accession>A0ABU8RSJ6</accession>
<dbReference type="RefSeq" id="WP_339585976.1">
    <property type="nucleotide sequence ID" value="NZ_JBBHJZ010000001.1"/>
</dbReference>
<dbReference type="Pfam" id="PF07876">
    <property type="entry name" value="Dabb"/>
    <property type="match status" value="1"/>
</dbReference>
<dbReference type="EMBL" id="JBBHJZ010000001">
    <property type="protein sequence ID" value="MEJ5976055.1"/>
    <property type="molecule type" value="Genomic_DNA"/>
</dbReference>
<organism evidence="2 3">
    <name type="scientific">Novosphingobium anseongense</name>
    <dbReference type="NCBI Taxonomy" id="3133436"/>
    <lineage>
        <taxon>Bacteria</taxon>
        <taxon>Pseudomonadati</taxon>
        <taxon>Pseudomonadota</taxon>
        <taxon>Alphaproteobacteria</taxon>
        <taxon>Sphingomonadales</taxon>
        <taxon>Sphingomonadaceae</taxon>
        <taxon>Novosphingobium</taxon>
    </lineage>
</organism>
<dbReference type="InterPro" id="IPR011008">
    <property type="entry name" value="Dimeric_a/b-barrel"/>
</dbReference>
<proteinExistence type="predicted"/>
<dbReference type="SUPFAM" id="SSF54909">
    <property type="entry name" value="Dimeric alpha+beta barrel"/>
    <property type="match status" value="1"/>
</dbReference>
<dbReference type="PROSITE" id="PS51502">
    <property type="entry name" value="S_R_A_B_BARREL"/>
    <property type="match status" value="1"/>
</dbReference>
<dbReference type="SMART" id="SM00886">
    <property type="entry name" value="Dabb"/>
    <property type="match status" value="1"/>
</dbReference>
<evidence type="ECO:0000313" key="2">
    <source>
        <dbReference type="EMBL" id="MEJ5976055.1"/>
    </source>
</evidence>
<feature type="domain" description="Stress-response A/B barrel" evidence="1">
    <location>
        <begin position="2"/>
        <end position="98"/>
    </location>
</feature>